<reference evidence="2" key="1">
    <citation type="submission" date="2013-04" db="EMBL/GenBank/DDBJ databases">
        <authorList>
            <person name="Qu J."/>
            <person name="Murali S.C."/>
            <person name="Bandaranaike D."/>
            <person name="Bellair M."/>
            <person name="Blankenburg K."/>
            <person name="Chao H."/>
            <person name="Dinh H."/>
            <person name="Doddapaneni H."/>
            <person name="Downs B."/>
            <person name="Dugan-Rocha S."/>
            <person name="Elkadiri S."/>
            <person name="Gnanaolivu R.D."/>
            <person name="Hernandez B."/>
            <person name="Javaid M."/>
            <person name="Jayaseelan J.C."/>
            <person name="Lee S."/>
            <person name="Li M."/>
            <person name="Ming W."/>
            <person name="Munidasa M."/>
            <person name="Muniz J."/>
            <person name="Nguyen L."/>
            <person name="Ongeri F."/>
            <person name="Osuji N."/>
            <person name="Pu L.-L."/>
            <person name="Puazo M."/>
            <person name="Qu C."/>
            <person name="Quiroz J."/>
            <person name="Raj R."/>
            <person name="Weissenberger G."/>
            <person name="Xin Y."/>
            <person name="Zou X."/>
            <person name="Han Y."/>
            <person name="Richards S."/>
            <person name="Worley K."/>
            <person name="Muzny D."/>
            <person name="Gibbs R."/>
        </authorList>
    </citation>
    <scope>NUCLEOTIDE SEQUENCE</scope>
    <source>
        <strain evidence="2">Sampled in the wild</strain>
    </source>
</reference>
<dbReference type="OrthoDB" id="242257at2759"/>
<dbReference type="EMBL" id="KZ309147">
    <property type="protein sequence ID" value="KAG8237294.1"/>
    <property type="molecule type" value="Genomic_DNA"/>
</dbReference>
<evidence type="ECO:0000313" key="2">
    <source>
        <dbReference type="EMBL" id="KAG8237294.1"/>
    </source>
</evidence>
<evidence type="ECO:0000259" key="1">
    <source>
        <dbReference type="Pfam" id="PF14513"/>
    </source>
</evidence>
<keyword evidence="3" id="KW-1185">Reference proteome</keyword>
<gene>
    <name evidence="2" type="ORF">J437_LFUL016207</name>
</gene>
<dbReference type="InterPro" id="IPR011992">
    <property type="entry name" value="EF-hand-dom_pair"/>
</dbReference>
<reference evidence="2" key="2">
    <citation type="submission" date="2017-10" db="EMBL/GenBank/DDBJ databases">
        <title>Ladona fulva Genome sequencing and assembly.</title>
        <authorList>
            <person name="Murali S."/>
            <person name="Richards S."/>
            <person name="Bandaranaike D."/>
            <person name="Bellair M."/>
            <person name="Blankenburg K."/>
            <person name="Chao H."/>
            <person name="Dinh H."/>
            <person name="Doddapaneni H."/>
            <person name="Dugan-Rocha S."/>
            <person name="Elkadiri S."/>
            <person name="Gnanaolivu R."/>
            <person name="Hernandez B."/>
            <person name="Skinner E."/>
            <person name="Javaid M."/>
            <person name="Lee S."/>
            <person name="Li M."/>
            <person name="Ming W."/>
            <person name="Munidasa M."/>
            <person name="Muniz J."/>
            <person name="Nguyen L."/>
            <person name="Hughes D."/>
            <person name="Osuji N."/>
            <person name="Pu L.-L."/>
            <person name="Puazo M."/>
            <person name="Qu C."/>
            <person name="Quiroz J."/>
            <person name="Raj R."/>
            <person name="Weissenberger G."/>
            <person name="Xin Y."/>
            <person name="Zou X."/>
            <person name="Han Y."/>
            <person name="Worley K."/>
            <person name="Muzny D."/>
            <person name="Gibbs R."/>
        </authorList>
    </citation>
    <scope>NUCLEOTIDE SEQUENCE</scope>
    <source>
        <strain evidence="2">Sampled in the wild</strain>
    </source>
</reference>
<sequence length="257" mass="27877">MFHPSTMARQWDKLSPAEFQQLQDFAACESIPLFSHQIQMQSVSCSTLDRVVHPVFPLDSTRKLKDVLEDFSGSGRLAKHNLDGDVDFEGFRVFMDTYLEAEVPTELVRHLFLSFVKRPGGGGGVGGNQKEAGKVIKEMAAVTSATACAPITSHTTLASRKGGSAPNLIGVIEPHPPPPAPGLAERIAGLLSLSGHTKAGRDQGARARTDMRHLMTRRTSCVDILSARVPLKDIVCYLSLLEGGTPEDKLECDIKET</sequence>
<comment type="caution">
    <text evidence="2">The sequence shown here is derived from an EMBL/GenBank/DDBJ whole genome shotgun (WGS) entry which is preliminary data.</text>
</comment>
<dbReference type="InterPro" id="IPR038199">
    <property type="entry name" value="DGK_typeI_N_sf"/>
</dbReference>
<dbReference type="Pfam" id="PF14513">
    <property type="entry name" value="DAG_kinase_N"/>
    <property type="match status" value="1"/>
</dbReference>
<accession>A0A8K0KL59</accession>
<name>A0A8K0KL59_LADFU</name>
<dbReference type="SUPFAM" id="SSF47473">
    <property type="entry name" value="EF-hand"/>
    <property type="match status" value="1"/>
</dbReference>
<dbReference type="Proteomes" id="UP000792457">
    <property type="component" value="Unassembled WGS sequence"/>
</dbReference>
<protein>
    <recommendedName>
        <fullName evidence="1">Diacylglycerol kinase type I N-terminal domain-containing protein</fullName>
    </recommendedName>
</protein>
<dbReference type="InterPro" id="IPR029477">
    <property type="entry name" value="DAG_kinase_typeI_N"/>
</dbReference>
<feature type="domain" description="Diacylglycerol kinase type I N-terminal" evidence="1">
    <location>
        <begin position="60"/>
        <end position="245"/>
    </location>
</feature>
<dbReference type="Gene3D" id="1.10.238.110">
    <property type="entry name" value="Diacylglycerol kinase alpha"/>
    <property type="match status" value="2"/>
</dbReference>
<organism evidence="2 3">
    <name type="scientific">Ladona fulva</name>
    <name type="common">Scarce chaser dragonfly</name>
    <name type="synonym">Libellula fulva</name>
    <dbReference type="NCBI Taxonomy" id="123851"/>
    <lineage>
        <taxon>Eukaryota</taxon>
        <taxon>Metazoa</taxon>
        <taxon>Ecdysozoa</taxon>
        <taxon>Arthropoda</taxon>
        <taxon>Hexapoda</taxon>
        <taxon>Insecta</taxon>
        <taxon>Pterygota</taxon>
        <taxon>Palaeoptera</taxon>
        <taxon>Odonata</taxon>
        <taxon>Epiprocta</taxon>
        <taxon>Anisoptera</taxon>
        <taxon>Libelluloidea</taxon>
        <taxon>Libellulidae</taxon>
        <taxon>Ladona</taxon>
    </lineage>
</organism>
<proteinExistence type="predicted"/>
<evidence type="ECO:0000313" key="3">
    <source>
        <dbReference type="Proteomes" id="UP000792457"/>
    </source>
</evidence>
<dbReference type="AlphaFoldDB" id="A0A8K0KL59"/>